<feature type="transmembrane region" description="Helical" evidence="6">
    <location>
        <begin position="123"/>
        <end position="142"/>
    </location>
</feature>
<organism evidence="8 9">
    <name type="scientific">Gilvirhabdus luticola</name>
    <dbReference type="NCBI Taxonomy" id="3079858"/>
    <lineage>
        <taxon>Bacteria</taxon>
        <taxon>Pseudomonadati</taxon>
        <taxon>Bacteroidota</taxon>
        <taxon>Flavobacteriia</taxon>
        <taxon>Flavobacteriales</taxon>
        <taxon>Flavobacteriaceae</taxon>
        <taxon>Gilvirhabdus</taxon>
    </lineage>
</organism>
<evidence type="ECO:0000313" key="9">
    <source>
        <dbReference type="Proteomes" id="UP001268651"/>
    </source>
</evidence>
<evidence type="ECO:0000259" key="7">
    <source>
        <dbReference type="Pfam" id="PF00892"/>
    </source>
</evidence>
<protein>
    <submittedName>
        <fullName evidence="8">DMT family transporter</fullName>
    </submittedName>
</protein>
<feature type="transmembrane region" description="Helical" evidence="6">
    <location>
        <begin position="154"/>
        <end position="173"/>
    </location>
</feature>
<keyword evidence="3 6" id="KW-0812">Transmembrane</keyword>
<sequence>MSNRTLAFLAALVATTIYGLNHTIAKGLMPTYIKPFGLILVRVIGASILFWSISLFGPKEKIAVGHWKRIFICAFFGMGINMLAFFKGLSLSTPVNSSIIITVSPILVFLMSAFIVKEKITLIRYFGIALGFSGALALIFFSNETQLNAPNIPVGNMLFVVNSATYGLYLILVKPLTNKYHPFTIMKWLFLIGIFINFPIAISEFIEIEWSSLPFEAIWKICFVVVGTTFLTYLLNIYALKELKASTLSVFIYLQPIIGILYAIIIGADSLNSLKIITALFIFAGVYLVSKKPKLKV</sequence>
<dbReference type="PANTHER" id="PTHR32322">
    <property type="entry name" value="INNER MEMBRANE TRANSPORTER"/>
    <property type="match status" value="1"/>
</dbReference>
<evidence type="ECO:0000256" key="6">
    <source>
        <dbReference type="SAM" id="Phobius"/>
    </source>
</evidence>
<comment type="subcellular location">
    <subcellularLocation>
        <location evidence="1">Cell membrane</location>
        <topology evidence="1">Multi-pass membrane protein</topology>
    </subcellularLocation>
</comment>
<feature type="transmembrane region" description="Helical" evidence="6">
    <location>
        <begin position="98"/>
        <end position="116"/>
    </location>
</feature>
<dbReference type="Proteomes" id="UP001268651">
    <property type="component" value="Unassembled WGS sequence"/>
</dbReference>
<gene>
    <name evidence="8" type="ORF">RXV94_01430</name>
</gene>
<evidence type="ECO:0000256" key="3">
    <source>
        <dbReference type="ARBA" id="ARBA00022692"/>
    </source>
</evidence>
<keyword evidence="5 6" id="KW-0472">Membrane</keyword>
<evidence type="ECO:0000256" key="2">
    <source>
        <dbReference type="ARBA" id="ARBA00022475"/>
    </source>
</evidence>
<comment type="caution">
    <text evidence="8">The sequence shown here is derived from an EMBL/GenBank/DDBJ whole genome shotgun (WGS) entry which is preliminary data.</text>
</comment>
<proteinExistence type="predicted"/>
<feature type="transmembrane region" description="Helical" evidence="6">
    <location>
        <begin position="250"/>
        <end position="268"/>
    </location>
</feature>
<keyword evidence="4 6" id="KW-1133">Transmembrane helix</keyword>
<dbReference type="PANTHER" id="PTHR32322:SF18">
    <property type="entry name" value="S-ADENOSYLMETHIONINE_S-ADENOSYLHOMOCYSTEINE TRANSPORTER"/>
    <property type="match status" value="1"/>
</dbReference>
<name>A0ABU3U377_9FLAO</name>
<accession>A0ABU3U377</accession>
<evidence type="ECO:0000256" key="5">
    <source>
        <dbReference type="ARBA" id="ARBA00023136"/>
    </source>
</evidence>
<reference evidence="8 9" key="1">
    <citation type="submission" date="2023-10" db="EMBL/GenBank/DDBJ databases">
        <title>Marimonas sp. nov. isolated from tidal mud flat.</title>
        <authorList>
            <person name="Jaincy N.J."/>
            <person name="Srinivasan S."/>
            <person name="Lee S.-S."/>
        </authorList>
    </citation>
    <scope>NUCLEOTIDE SEQUENCE [LARGE SCALE GENOMIC DNA]</scope>
    <source>
        <strain evidence="8 9">MJ-SS3</strain>
    </source>
</reference>
<feature type="transmembrane region" description="Helical" evidence="6">
    <location>
        <begin position="185"/>
        <end position="206"/>
    </location>
</feature>
<feature type="transmembrane region" description="Helical" evidence="6">
    <location>
        <begin position="218"/>
        <end position="238"/>
    </location>
</feature>
<feature type="transmembrane region" description="Helical" evidence="6">
    <location>
        <begin position="35"/>
        <end position="57"/>
    </location>
</feature>
<dbReference type="RefSeq" id="WP_316660572.1">
    <property type="nucleotide sequence ID" value="NZ_JAWHTF010000001.1"/>
</dbReference>
<feature type="domain" description="EamA" evidence="7">
    <location>
        <begin position="7"/>
        <end position="139"/>
    </location>
</feature>
<dbReference type="SUPFAM" id="SSF103481">
    <property type="entry name" value="Multidrug resistance efflux transporter EmrE"/>
    <property type="match status" value="2"/>
</dbReference>
<evidence type="ECO:0000256" key="1">
    <source>
        <dbReference type="ARBA" id="ARBA00004651"/>
    </source>
</evidence>
<feature type="transmembrane region" description="Helical" evidence="6">
    <location>
        <begin position="69"/>
        <end position="86"/>
    </location>
</feature>
<feature type="domain" description="EamA" evidence="7">
    <location>
        <begin position="155"/>
        <end position="290"/>
    </location>
</feature>
<dbReference type="EMBL" id="JAWHTF010000001">
    <property type="protein sequence ID" value="MDU8884801.1"/>
    <property type="molecule type" value="Genomic_DNA"/>
</dbReference>
<keyword evidence="2" id="KW-1003">Cell membrane</keyword>
<keyword evidence="9" id="KW-1185">Reference proteome</keyword>
<dbReference type="InterPro" id="IPR000620">
    <property type="entry name" value="EamA_dom"/>
</dbReference>
<dbReference type="InterPro" id="IPR050638">
    <property type="entry name" value="AA-Vitamin_Transporters"/>
</dbReference>
<evidence type="ECO:0000313" key="8">
    <source>
        <dbReference type="EMBL" id="MDU8884801.1"/>
    </source>
</evidence>
<dbReference type="InterPro" id="IPR037185">
    <property type="entry name" value="EmrE-like"/>
</dbReference>
<feature type="transmembrane region" description="Helical" evidence="6">
    <location>
        <begin position="274"/>
        <end position="290"/>
    </location>
</feature>
<evidence type="ECO:0000256" key="4">
    <source>
        <dbReference type="ARBA" id="ARBA00022989"/>
    </source>
</evidence>
<dbReference type="Pfam" id="PF00892">
    <property type="entry name" value="EamA"/>
    <property type="match status" value="2"/>
</dbReference>